<dbReference type="EMBL" id="JACBYW010000003">
    <property type="protein sequence ID" value="NYH78814.1"/>
    <property type="molecule type" value="Genomic_DNA"/>
</dbReference>
<comment type="caution">
    <text evidence="1">The sequence shown here is derived from an EMBL/GenBank/DDBJ whole genome shotgun (WGS) entry which is preliminary data.</text>
</comment>
<accession>A0A852YUH7</accession>
<proteinExistence type="predicted"/>
<organism evidence="1 2">
    <name type="scientific">Actinopolyspora biskrensis</name>
    <dbReference type="NCBI Taxonomy" id="1470178"/>
    <lineage>
        <taxon>Bacteria</taxon>
        <taxon>Bacillati</taxon>
        <taxon>Actinomycetota</taxon>
        <taxon>Actinomycetes</taxon>
        <taxon>Actinopolysporales</taxon>
        <taxon>Actinopolysporaceae</taxon>
        <taxon>Actinopolyspora</taxon>
    </lineage>
</organism>
<dbReference type="RefSeq" id="WP_179535256.1">
    <property type="nucleotide sequence ID" value="NZ_JACBYW010000003.1"/>
</dbReference>
<name>A0A852YUH7_9ACTN</name>
<dbReference type="Proteomes" id="UP000548304">
    <property type="component" value="Unassembled WGS sequence"/>
</dbReference>
<keyword evidence="2" id="KW-1185">Reference proteome</keyword>
<reference evidence="1 2" key="1">
    <citation type="submission" date="2020-07" db="EMBL/GenBank/DDBJ databases">
        <title>Genomic Encyclopedia of Type Strains, Phase III (KMG-III): the genomes of soil and plant-associated and newly described type strains.</title>
        <authorList>
            <person name="Whitman W."/>
        </authorList>
    </citation>
    <scope>NUCLEOTIDE SEQUENCE [LARGE SCALE GENOMIC DNA]</scope>
    <source>
        <strain evidence="1 2">CECT 8576</strain>
    </source>
</reference>
<evidence type="ECO:0000313" key="2">
    <source>
        <dbReference type="Proteomes" id="UP000548304"/>
    </source>
</evidence>
<gene>
    <name evidence="1" type="ORF">FHR84_002139</name>
</gene>
<dbReference type="AlphaFoldDB" id="A0A852YUH7"/>
<evidence type="ECO:0000313" key="1">
    <source>
        <dbReference type="EMBL" id="NYH78814.1"/>
    </source>
</evidence>
<protein>
    <submittedName>
        <fullName evidence="1">Uncharacterized protein</fullName>
    </submittedName>
</protein>
<sequence length="50" mass="5585">MPVETSVRRNDSRELGEVLGGTVTEDDVRGAVKTLLDIRERFTGKPRART</sequence>